<protein>
    <submittedName>
        <fullName evidence="5">ABC transporter ATP-binding protein</fullName>
    </submittedName>
</protein>
<dbReference type="GO" id="GO:0016887">
    <property type="term" value="F:ATP hydrolysis activity"/>
    <property type="evidence" value="ECO:0007669"/>
    <property type="project" value="InterPro"/>
</dbReference>
<dbReference type="Gene3D" id="3.40.50.300">
    <property type="entry name" value="P-loop containing nucleotide triphosphate hydrolases"/>
    <property type="match status" value="1"/>
</dbReference>
<evidence type="ECO:0000259" key="4">
    <source>
        <dbReference type="PROSITE" id="PS50893"/>
    </source>
</evidence>
<gene>
    <name evidence="5" type="ORF">C5Y83_07375</name>
</gene>
<dbReference type="PANTHER" id="PTHR42939">
    <property type="entry name" value="ABC TRANSPORTER ATP-BINDING PROTEIN ALBC-RELATED"/>
    <property type="match status" value="1"/>
</dbReference>
<evidence type="ECO:0000256" key="1">
    <source>
        <dbReference type="ARBA" id="ARBA00022448"/>
    </source>
</evidence>
<keyword evidence="3 5" id="KW-0067">ATP-binding</keyword>
<reference evidence="5 6" key="1">
    <citation type="submission" date="2018-02" db="EMBL/GenBank/DDBJ databases">
        <title>Comparative genomes isolates from brazilian mangrove.</title>
        <authorList>
            <person name="Araujo J.E."/>
            <person name="Taketani R.G."/>
            <person name="Silva M.C.P."/>
            <person name="Loureco M.V."/>
            <person name="Andreote F.D."/>
        </authorList>
    </citation>
    <scope>NUCLEOTIDE SEQUENCE [LARGE SCALE GENOMIC DNA]</scope>
    <source>
        <strain evidence="5 6">Hex-1 MGV</strain>
    </source>
</reference>
<keyword evidence="2" id="KW-0547">Nucleotide-binding</keyword>
<dbReference type="Pfam" id="PF00005">
    <property type="entry name" value="ABC_tran"/>
    <property type="match status" value="1"/>
</dbReference>
<dbReference type="PROSITE" id="PS50893">
    <property type="entry name" value="ABC_TRANSPORTER_2"/>
    <property type="match status" value="1"/>
</dbReference>
<evidence type="ECO:0000256" key="2">
    <source>
        <dbReference type="ARBA" id="ARBA00022741"/>
    </source>
</evidence>
<sequence>MSEPAIILDKLAKTFGSNEVLSDVSLTIAPGQTFALLGRNGAGKTTTIRILLGLIGATSGTARIGGLDPAQRPLEVRGKVGYLGEDQTMYPWMTPIELCRFLASFYPTWDAAWADQLLNRFELPRHARIGKLSKGQTVKLGLVAALAHRPSIVILDDPAMGLDPVARKEFNRHLVEHLQAEGSTVLYSSHLLDEVEAVADGIAILDRGQIVRSAGTDRLRDDIKRIVLPWDALAEISRPEQLLDLRRHEDRAVFVVADASTYLGQLDARQIEYDVVDLGLDEIFEAYVIGRTEGRPDASTPAEPVSV</sequence>
<evidence type="ECO:0000313" key="6">
    <source>
        <dbReference type="Proteomes" id="UP000238322"/>
    </source>
</evidence>
<accession>A0A2S8G000</accession>
<dbReference type="PANTHER" id="PTHR42939:SF1">
    <property type="entry name" value="ABC TRANSPORTER ATP-BINDING PROTEIN ALBC-RELATED"/>
    <property type="match status" value="1"/>
</dbReference>
<dbReference type="Proteomes" id="UP000238322">
    <property type="component" value="Unassembled WGS sequence"/>
</dbReference>
<dbReference type="EMBL" id="PUHY01000005">
    <property type="protein sequence ID" value="PQO37756.1"/>
    <property type="molecule type" value="Genomic_DNA"/>
</dbReference>
<evidence type="ECO:0000256" key="3">
    <source>
        <dbReference type="ARBA" id="ARBA00022840"/>
    </source>
</evidence>
<dbReference type="GO" id="GO:0005524">
    <property type="term" value="F:ATP binding"/>
    <property type="evidence" value="ECO:0007669"/>
    <property type="project" value="UniProtKB-KW"/>
</dbReference>
<dbReference type="AlphaFoldDB" id="A0A2S8G000"/>
<dbReference type="InterPro" id="IPR051782">
    <property type="entry name" value="ABC_Transporter_VariousFunc"/>
</dbReference>
<organism evidence="5 6">
    <name type="scientific">Blastopirellula marina</name>
    <dbReference type="NCBI Taxonomy" id="124"/>
    <lineage>
        <taxon>Bacteria</taxon>
        <taxon>Pseudomonadati</taxon>
        <taxon>Planctomycetota</taxon>
        <taxon>Planctomycetia</taxon>
        <taxon>Pirellulales</taxon>
        <taxon>Pirellulaceae</taxon>
        <taxon>Blastopirellula</taxon>
    </lineage>
</organism>
<dbReference type="CDD" id="cd03230">
    <property type="entry name" value="ABC_DR_subfamily_A"/>
    <property type="match status" value="1"/>
</dbReference>
<proteinExistence type="predicted"/>
<comment type="caution">
    <text evidence="5">The sequence shown here is derived from an EMBL/GenBank/DDBJ whole genome shotgun (WGS) entry which is preliminary data.</text>
</comment>
<feature type="domain" description="ABC transporter" evidence="4">
    <location>
        <begin position="6"/>
        <end position="232"/>
    </location>
</feature>
<dbReference type="InterPro" id="IPR003593">
    <property type="entry name" value="AAA+_ATPase"/>
</dbReference>
<dbReference type="OrthoDB" id="9795548at2"/>
<name>A0A2S8G000_9BACT</name>
<dbReference type="InterPro" id="IPR027417">
    <property type="entry name" value="P-loop_NTPase"/>
</dbReference>
<keyword evidence="1" id="KW-0813">Transport</keyword>
<dbReference type="SMART" id="SM00382">
    <property type="entry name" value="AAA"/>
    <property type="match status" value="1"/>
</dbReference>
<dbReference type="SUPFAM" id="SSF52540">
    <property type="entry name" value="P-loop containing nucleoside triphosphate hydrolases"/>
    <property type="match status" value="1"/>
</dbReference>
<dbReference type="InterPro" id="IPR003439">
    <property type="entry name" value="ABC_transporter-like_ATP-bd"/>
</dbReference>
<evidence type="ECO:0000313" key="5">
    <source>
        <dbReference type="EMBL" id="PQO37756.1"/>
    </source>
</evidence>
<dbReference type="RefSeq" id="WP_105329005.1">
    <property type="nucleotide sequence ID" value="NZ_PUHY01000005.1"/>
</dbReference>